<dbReference type="Proteomes" id="UP000289411">
    <property type="component" value="Unassembled WGS sequence"/>
</dbReference>
<proteinExistence type="predicted"/>
<evidence type="ECO:0000313" key="1">
    <source>
        <dbReference type="EMBL" id="RYB06660.1"/>
    </source>
</evidence>
<dbReference type="EMBL" id="QYBC01000003">
    <property type="protein sequence ID" value="RYB06660.1"/>
    <property type="molecule type" value="Genomic_DNA"/>
</dbReference>
<comment type="caution">
    <text evidence="1">The sequence shown here is derived from an EMBL/GenBank/DDBJ whole genome shotgun (WGS) entry which is preliminary data.</text>
</comment>
<evidence type="ECO:0000313" key="2">
    <source>
        <dbReference type="Proteomes" id="UP000289411"/>
    </source>
</evidence>
<keyword evidence="2" id="KW-1185">Reference proteome</keyword>
<dbReference type="AlphaFoldDB" id="A0A4Q2RIG2"/>
<protein>
    <submittedName>
        <fullName evidence="1">Uncharacterized protein</fullName>
    </submittedName>
</protein>
<accession>A0A4Q2RIG2</accession>
<reference evidence="1 2" key="1">
    <citation type="submission" date="2018-09" db="EMBL/GenBank/DDBJ databases">
        <authorList>
            <person name="Grouzdev D.S."/>
            <person name="Krutkina M.S."/>
        </authorList>
    </citation>
    <scope>NUCLEOTIDE SEQUENCE [LARGE SCALE GENOMIC DNA]</scope>
    <source>
        <strain evidence="1 2">RmlP001</strain>
    </source>
</reference>
<reference evidence="1 2" key="2">
    <citation type="submission" date="2019-02" db="EMBL/GenBank/DDBJ databases">
        <title>'Lichenibacterium ramalinii' gen. nov. sp. nov., 'Lichenibacterium minor' gen. nov. sp. nov.</title>
        <authorList>
            <person name="Pankratov T."/>
        </authorList>
    </citation>
    <scope>NUCLEOTIDE SEQUENCE [LARGE SCALE GENOMIC DNA]</scope>
    <source>
        <strain evidence="1 2">RmlP001</strain>
    </source>
</reference>
<name>A0A4Q2RIG2_9HYPH</name>
<sequence length="74" mass="8625">MNFDVKVKDSKLAAIIHSALLFEDPKAYLDAACQTFHRLEWLREGSIMRHVGNLYRLREIEMVMAFQRDLATCP</sequence>
<organism evidence="1 2">
    <name type="scientific">Lichenibacterium ramalinae</name>
    <dbReference type="NCBI Taxonomy" id="2316527"/>
    <lineage>
        <taxon>Bacteria</taxon>
        <taxon>Pseudomonadati</taxon>
        <taxon>Pseudomonadota</taxon>
        <taxon>Alphaproteobacteria</taxon>
        <taxon>Hyphomicrobiales</taxon>
        <taxon>Lichenihabitantaceae</taxon>
        <taxon>Lichenibacterium</taxon>
    </lineage>
</organism>
<gene>
    <name evidence="1" type="ORF">D3272_04835</name>
</gene>